<dbReference type="GO" id="GO:0055052">
    <property type="term" value="C:ATP-binding cassette (ABC) transporter complex, substrate-binding subunit-containing"/>
    <property type="evidence" value="ECO:0007669"/>
    <property type="project" value="TreeGrafter"/>
</dbReference>
<dbReference type="InterPro" id="IPR027417">
    <property type="entry name" value="P-loop_NTPase"/>
</dbReference>
<evidence type="ECO:0000256" key="4">
    <source>
        <dbReference type="ARBA" id="ARBA00022840"/>
    </source>
</evidence>
<dbReference type="SUPFAM" id="SSF50331">
    <property type="entry name" value="MOP-like"/>
    <property type="match status" value="1"/>
</dbReference>
<dbReference type="SUPFAM" id="SSF52540">
    <property type="entry name" value="P-loop containing nucleoside triphosphate hydrolases"/>
    <property type="match status" value="1"/>
</dbReference>
<dbReference type="PANTHER" id="PTHR43875:SF15">
    <property type="entry name" value="TREHALOSE IMPORT ATP-BINDING PROTEIN SUGC"/>
    <property type="match status" value="1"/>
</dbReference>
<evidence type="ECO:0000256" key="3">
    <source>
        <dbReference type="ARBA" id="ARBA00022741"/>
    </source>
</evidence>
<accession>A0A1M5WMX8</accession>
<dbReference type="Proteomes" id="UP000184526">
    <property type="component" value="Unassembled WGS sequence"/>
</dbReference>
<name>A0A1M5WMX8_9CLOT</name>
<dbReference type="GO" id="GO:0140359">
    <property type="term" value="F:ABC-type transporter activity"/>
    <property type="evidence" value="ECO:0007669"/>
    <property type="project" value="InterPro"/>
</dbReference>
<evidence type="ECO:0000256" key="2">
    <source>
        <dbReference type="ARBA" id="ARBA00022475"/>
    </source>
</evidence>
<organism evidence="8 9">
    <name type="scientific">Clostridium collagenovorans DSM 3089</name>
    <dbReference type="NCBI Taxonomy" id="1121306"/>
    <lineage>
        <taxon>Bacteria</taxon>
        <taxon>Bacillati</taxon>
        <taxon>Bacillota</taxon>
        <taxon>Clostridia</taxon>
        <taxon>Eubacteriales</taxon>
        <taxon>Clostridiaceae</taxon>
        <taxon>Clostridium</taxon>
    </lineage>
</organism>
<evidence type="ECO:0000256" key="6">
    <source>
        <dbReference type="ARBA" id="ARBA00023136"/>
    </source>
</evidence>
<dbReference type="Pfam" id="PF08402">
    <property type="entry name" value="TOBE_2"/>
    <property type="match status" value="1"/>
</dbReference>
<dbReference type="InterPro" id="IPR003439">
    <property type="entry name" value="ABC_transporter-like_ATP-bd"/>
</dbReference>
<dbReference type="PROSITE" id="PS50893">
    <property type="entry name" value="ABC_TRANSPORTER_2"/>
    <property type="match status" value="1"/>
</dbReference>
<dbReference type="PROSITE" id="PS00211">
    <property type="entry name" value="ABC_TRANSPORTER_1"/>
    <property type="match status" value="1"/>
</dbReference>
<evidence type="ECO:0000259" key="7">
    <source>
        <dbReference type="PROSITE" id="PS50893"/>
    </source>
</evidence>
<dbReference type="NCBIfam" id="NF008653">
    <property type="entry name" value="PRK11650.1"/>
    <property type="match status" value="1"/>
</dbReference>
<dbReference type="PANTHER" id="PTHR43875">
    <property type="entry name" value="MALTODEXTRIN IMPORT ATP-BINDING PROTEIN MSMX"/>
    <property type="match status" value="1"/>
</dbReference>
<dbReference type="SMART" id="SM00382">
    <property type="entry name" value="AAA"/>
    <property type="match status" value="1"/>
</dbReference>
<keyword evidence="3" id="KW-0547">Nucleotide-binding</keyword>
<keyword evidence="9" id="KW-1185">Reference proteome</keyword>
<protein>
    <submittedName>
        <fullName evidence="8">Multiple sugar transport system ATP-binding protein</fullName>
    </submittedName>
</protein>
<evidence type="ECO:0000313" key="9">
    <source>
        <dbReference type="Proteomes" id="UP000184526"/>
    </source>
</evidence>
<dbReference type="FunFam" id="3.40.50.300:FF:000042">
    <property type="entry name" value="Maltose/maltodextrin ABC transporter, ATP-binding protein"/>
    <property type="match status" value="1"/>
</dbReference>
<dbReference type="Gene3D" id="3.40.50.300">
    <property type="entry name" value="P-loop containing nucleotide triphosphate hydrolases"/>
    <property type="match status" value="1"/>
</dbReference>
<evidence type="ECO:0000256" key="5">
    <source>
        <dbReference type="ARBA" id="ARBA00022967"/>
    </source>
</evidence>
<dbReference type="AlphaFoldDB" id="A0A1M5WMX8"/>
<keyword evidence="1" id="KW-0813">Transport</keyword>
<evidence type="ECO:0000313" key="8">
    <source>
        <dbReference type="EMBL" id="SHH88839.1"/>
    </source>
</evidence>
<dbReference type="STRING" id="1121306.SAMN02745196_01746"/>
<proteinExistence type="predicted"/>
<dbReference type="GO" id="GO:0016887">
    <property type="term" value="F:ATP hydrolysis activity"/>
    <property type="evidence" value="ECO:0007669"/>
    <property type="project" value="InterPro"/>
</dbReference>
<dbReference type="RefSeq" id="WP_072831643.1">
    <property type="nucleotide sequence ID" value="NZ_FQXP01000006.1"/>
</dbReference>
<keyword evidence="8" id="KW-0762">Sugar transport</keyword>
<keyword evidence="2" id="KW-1003">Cell membrane</keyword>
<dbReference type="Gene3D" id="2.40.50.140">
    <property type="entry name" value="Nucleic acid-binding proteins"/>
    <property type="match status" value="1"/>
</dbReference>
<reference evidence="8 9" key="1">
    <citation type="submission" date="2016-11" db="EMBL/GenBank/DDBJ databases">
        <authorList>
            <person name="Jaros S."/>
            <person name="Januszkiewicz K."/>
            <person name="Wedrychowicz H."/>
        </authorList>
    </citation>
    <scope>NUCLEOTIDE SEQUENCE [LARGE SCALE GENOMIC DNA]</scope>
    <source>
        <strain evidence="8 9">DSM 3089</strain>
    </source>
</reference>
<keyword evidence="4 8" id="KW-0067">ATP-binding</keyword>
<evidence type="ECO:0000256" key="1">
    <source>
        <dbReference type="ARBA" id="ARBA00022448"/>
    </source>
</evidence>
<dbReference type="InterPro" id="IPR012340">
    <property type="entry name" value="NA-bd_OB-fold"/>
</dbReference>
<dbReference type="EMBL" id="FQXP01000006">
    <property type="protein sequence ID" value="SHH88839.1"/>
    <property type="molecule type" value="Genomic_DNA"/>
</dbReference>
<keyword evidence="6" id="KW-0472">Membrane</keyword>
<dbReference type="Gene3D" id="2.40.50.100">
    <property type="match status" value="1"/>
</dbReference>
<dbReference type="InterPro" id="IPR008995">
    <property type="entry name" value="Mo/tungstate-bd_C_term_dom"/>
</dbReference>
<dbReference type="GO" id="GO:0005524">
    <property type="term" value="F:ATP binding"/>
    <property type="evidence" value="ECO:0007669"/>
    <property type="project" value="UniProtKB-KW"/>
</dbReference>
<dbReference type="InterPro" id="IPR003593">
    <property type="entry name" value="AAA+_ATPase"/>
</dbReference>
<dbReference type="CDD" id="cd03301">
    <property type="entry name" value="ABC_MalK_N"/>
    <property type="match status" value="1"/>
</dbReference>
<keyword evidence="5" id="KW-1278">Translocase</keyword>
<dbReference type="Pfam" id="PF00005">
    <property type="entry name" value="ABC_tran"/>
    <property type="match status" value="1"/>
</dbReference>
<sequence>MARIKLENLNKKYANGFEAVKNINLDIEDKEFIVLVGPSGCGKSTTLRMIAGLEEVTSGAINIGEENVTEMEPKDRDIAMVFQNYALYPHMTVYENMAFSLKVRKLKKDEIKSKVNEVADILGIQDLLKRKPAQLSGGQRQRVALGRAMVRSPRVFLMDEPLSNLDAKLRVQTRAEIIKLHKMLQTTFVYVTHDQTEAMTMGTRIVVMNDGVIQQVDTPQNIYDNPNNIFVAGFIGSPQMNFIEGKLSNNGEVIFKGGSFKLNKFGIKSNEDEVAVDKTSEKIVVVGVRAEAVQLEEREDMEPMVGQVEFTEHLGSEMLVYVKTECGTIVSRTAPSYKYNIGENINIYFDLDKIHIFDKNSEEKIRF</sequence>
<dbReference type="InterPro" id="IPR015855">
    <property type="entry name" value="ABC_transpr_MalK-like"/>
</dbReference>
<feature type="domain" description="ABC transporter" evidence="7">
    <location>
        <begin position="4"/>
        <end position="235"/>
    </location>
</feature>
<dbReference type="InterPro" id="IPR047641">
    <property type="entry name" value="ABC_transpr_MalK/UgpC-like"/>
</dbReference>
<dbReference type="OrthoDB" id="9802264at2"/>
<gene>
    <name evidence="8" type="ORF">SAMN02745196_01746</name>
</gene>
<dbReference type="InterPro" id="IPR013611">
    <property type="entry name" value="Transp-assoc_OB_typ2"/>
</dbReference>
<dbReference type="GO" id="GO:0008643">
    <property type="term" value="P:carbohydrate transport"/>
    <property type="evidence" value="ECO:0007669"/>
    <property type="project" value="InterPro"/>
</dbReference>
<dbReference type="InterPro" id="IPR017871">
    <property type="entry name" value="ABC_transporter-like_CS"/>
</dbReference>